<gene>
    <name evidence="7" type="ORF">DXB37_08175</name>
</gene>
<dbReference type="EMBL" id="QSVA01000005">
    <property type="protein sequence ID" value="RGN95128.1"/>
    <property type="molecule type" value="Genomic_DNA"/>
</dbReference>
<evidence type="ECO:0000256" key="2">
    <source>
        <dbReference type="ARBA" id="ARBA00022741"/>
    </source>
</evidence>
<keyword evidence="4 5" id="KW-0067">ATP-binding</keyword>
<evidence type="ECO:0000256" key="1">
    <source>
        <dbReference type="ARBA" id="ARBA00022679"/>
    </source>
</evidence>
<dbReference type="Proteomes" id="UP000260759">
    <property type="component" value="Unassembled WGS sequence"/>
</dbReference>
<dbReference type="InterPro" id="IPR000719">
    <property type="entry name" value="Prot_kinase_dom"/>
</dbReference>
<dbReference type="Pfam" id="PF00069">
    <property type="entry name" value="Pkinase"/>
    <property type="match status" value="1"/>
</dbReference>
<dbReference type="GO" id="GO:0005524">
    <property type="term" value="F:ATP binding"/>
    <property type="evidence" value="ECO:0007669"/>
    <property type="project" value="UniProtKB-UniRule"/>
</dbReference>
<proteinExistence type="predicted"/>
<dbReference type="PANTHER" id="PTHR24348:SF22">
    <property type="entry name" value="NON-SPECIFIC SERINE_THREONINE PROTEIN KINASE"/>
    <property type="match status" value="1"/>
</dbReference>
<dbReference type="GO" id="GO:0004674">
    <property type="term" value="F:protein serine/threonine kinase activity"/>
    <property type="evidence" value="ECO:0007669"/>
    <property type="project" value="UniProtKB-KW"/>
</dbReference>
<dbReference type="PANTHER" id="PTHR24348">
    <property type="entry name" value="SERINE/THREONINE-PROTEIN KINASE UNC-51-RELATED"/>
    <property type="match status" value="1"/>
</dbReference>
<dbReference type="SUPFAM" id="SSF56112">
    <property type="entry name" value="Protein kinase-like (PK-like)"/>
    <property type="match status" value="1"/>
</dbReference>
<evidence type="ECO:0000256" key="5">
    <source>
        <dbReference type="PROSITE-ProRule" id="PRU10141"/>
    </source>
</evidence>
<feature type="binding site" evidence="5">
    <location>
        <position position="58"/>
    </location>
    <ligand>
        <name>ATP</name>
        <dbReference type="ChEBI" id="CHEBI:30616"/>
    </ligand>
</feature>
<keyword evidence="3 7" id="KW-0418">Kinase</keyword>
<sequence>MQSSIHTLSCGTILHGHSYNYQIKGVLGHGAFGITYLASICLKGELGILNSNVSVAIKEFFLQDVSARSSSGDIYEPSPNSIAYKYGKKFQKEALNLARLNHQNIVKVLESFEENNTYYYVMEYIEGSSLDAYILEKGGLPEKEALQYVEEIGKALQYMHSQKMLHLDLKPKNIMRRTDNTLFLIDFGLSKQIDKNGEPESSTTIGLGTPGYAPLEQGSQEYGKILAPTLDIYALGATLFKMLTGKTPPKASEILNEGFAEEELRQKHISAQTISAIKKAMAPMRIKRPQTVNEFVALTHSTTNSHTDESAKHTSYNKQHATYQGIAFYYVQNDKLVYFLNDNIYELPLEGKTQVEEIIEKPINPVIVHFNTSLDAFIKKNRQSIQDSRFKVITYRKSLCHYFDVLRFINKYFDNDKTSKIRVTEEIHIASAVPCIIHSNDMPICICSKEEYCIAEYGEGLYEAEYSGVGTAEEHILQEYDVTSPAIPMTDLELYWKFLPKALSIWYSSVIGQISSFAFLDCLPFKVLAGYTLENHVRECSFLCNFCSFPLRRSVTFPGDGDSYFMEIDSRRFIIPLKDYLGYSPETIEITIDISYFLCDIIIEDVKYKKRVKIPLIGLISNSYTEEDTLKTNNK</sequence>
<comment type="caution">
    <text evidence="7">The sequence shown here is derived from an EMBL/GenBank/DDBJ whole genome shotgun (WGS) entry which is preliminary data.</text>
</comment>
<dbReference type="Gene3D" id="1.10.510.10">
    <property type="entry name" value="Transferase(Phosphotransferase) domain 1"/>
    <property type="match status" value="1"/>
</dbReference>
<dbReference type="GO" id="GO:0034045">
    <property type="term" value="C:phagophore assembly site membrane"/>
    <property type="evidence" value="ECO:0007669"/>
    <property type="project" value="TreeGrafter"/>
</dbReference>
<dbReference type="CDD" id="cd14014">
    <property type="entry name" value="STKc_PknB_like"/>
    <property type="match status" value="1"/>
</dbReference>
<dbReference type="GO" id="GO:0005776">
    <property type="term" value="C:autophagosome"/>
    <property type="evidence" value="ECO:0007669"/>
    <property type="project" value="TreeGrafter"/>
</dbReference>
<evidence type="ECO:0000259" key="6">
    <source>
        <dbReference type="PROSITE" id="PS50011"/>
    </source>
</evidence>
<organism evidence="7 8">
    <name type="scientific">Bacteroides uniformis</name>
    <dbReference type="NCBI Taxonomy" id="820"/>
    <lineage>
        <taxon>Bacteria</taxon>
        <taxon>Pseudomonadati</taxon>
        <taxon>Bacteroidota</taxon>
        <taxon>Bacteroidia</taxon>
        <taxon>Bacteroidales</taxon>
        <taxon>Bacteroidaceae</taxon>
        <taxon>Bacteroides</taxon>
    </lineage>
</organism>
<keyword evidence="2 5" id="KW-0547">Nucleotide-binding</keyword>
<dbReference type="AlphaFoldDB" id="A0A3E5F1I1"/>
<evidence type="ECO:0000313" key="7">
    <source>
        <dbReference type="EMBL" id="RGN95128.1"/>
    </source>
</evidence>
<evidence type="ECO:0000313" key="8">
    <source>
        <dbReference type="Proteomes" id="UP000260759"/>
    </source>
</evidence>
<dbReference type="GO" id="GO:0042594">
    <property type="term" value="P:response to starvation"/>
    <property type="evidence" value="ECO:0007669"/>
    <property type="project" value="TreeGrafter"/>
</dbReference>
<dbReference type="SMART" id="SM00220">
    <property type="entry name" value="S_TKc"/>
    <property type="match status" value="1"/>
</dbReference>
<reference evidence="7 8" key="1">
    <citation type="submission" date="2018-08" db="EMBL/GenBank/DDBJ databases">
        <title>A genome reference for cultivated species of the human gut microbiota.</title>
        <authorList>
            <person name="Zou Y."/>
            <person name="Xue W."/>
            <person name="Luo G."/>
        </authorList>
    </citation>
    <scope>NUCLEOTIDE SEQUENCE [LARGE SCALE GENOMIC DNA]</scope>
    <source>
        <strain evidence="7 8">OM03-4</strain>
    </source>
</reference>
<dbReference type="PROSITE" id="PS00107">
    <property type="entry name" value="PROTEIN_KINASE_ATP"/>
    <property type="match status" value="1"/>
</dbReference>
<keyword evidence="1" id="KW-0808">Transferase</keyword>
<dbReference type="RefSeq" id="WP_117600161.1">
    <property type="nucleotide sequence ID" value="NZ_QSVA01000005.1"/>
</dbReference>
<dbReference type="PROSITE" id="PS50011">
    <property type="entry name" value="PROTEIN_KINASE_DOM"/>
    <property type="match status" value="1"/>
</dbReference>
<feature type="domain" description="Protein kinase" evidence="6">
    <location>
        <begin position="21"/>
        <end position="303"/>
    </location>
</feature>
<dbReference type="GO" id="GO:0005829">
    <property type="term" value="C:cytosol"/>
    <property type="evidence" value="ECO:0007669"/>
    <property type="project" value="TreeGrafter"/>
</dbReference>
<name>A0A3E5F1I1_BACUN</name>
<evidence type="ECO:0000256" key="4">
    <source>
        <dbReference type="ARBA" id="ARBA00022840"/>
    </source>
</evidence>
<protein>
    <submittedName>
        <fullName evidence="7">Serine/threonine protein kinase</fullName>
    </submittedName>
</protein>
<accession>A0A3E5F1I1</accession>
<dbReference type="InterPro" id="IPR045269">
    <property type="entry name" value="Atg1-like"/>
</dbReference>
<evidence type="ECO:0000256" key="3">
    <source>
        <dbReference type="ARBA" id="ARBA00022777"/>
    </source>
</evidence>
<dbReference type="InterPro" id="IPR011009">
    <property type="entry name" value="Kinase-like_dom_sf"/>
</dbReference>
<keyword evidence="7" id="KW-0723">Serine/threonine-protein kinase</keyword>
<dbReference type="InterPro" id="IPR017441">
    <property type="entry name" value="Protein_kinase_ATP_BS"/>
</dbReference>